<reference evidence="1" key="1">
    <citation type="submission" date="2020-05" db="EMBL/GenBank/DDBJ databases">
        <title>Large-scale comparative analyses of tick genomes elucidate their genetic diversity and vector capacities.</title>
        <authorList>
            <person name="Jia N."/>
            <person name="Wang J."/>
            <person name="Shi W."/>
            <person name="Du L."/>
            <person name="Sun Y."/>
            <person name="Zhan W."/>
            <person name="Jiang J."/>
            <person name="Wang Q."/>
            <person name="Zhang B."/>
            <person name="Ji P."/>
            <person name="Sakyi L.B."/>
            <person name="Cui X."/>
            <person name="Yuan T."/>
            <person name="Jiang B."/>
            <person name="Yang W."/>
            <person name="Lam T.T.-Y."/>
            <person name="Chang Q."/>
            <person name="Ding S."/>
            <person name="Wang X."/>
            <person name="Zhu J."/>
            <person name="Ruan X."/>
            <person name="Zhao L."/>
            <person name="Wei J."/>
            <person name="Que T."/>
            <person name="Du C."/>
            <person name="Cheng J."/>
            <person name="Dai P."/>
            <person name="Han X."/>
            <person name="Huang E."/>
            <person name="Gao Y."/>
            <person name="Liu J."/>
            <person name="Shao H."/>
            <person name="Ye R."/>
            <person name="Li L."/>
            <person name="Wei W."/>
            <person name="Wang X."/>
            <person name="Wang C."/>
            <person name="Yang T."/>
            <person name="Huo Q."/>
            <person name="Li W."/>
            <person name="Guo W."/>
            <person name="Chen H."/>
            <person name="Zhou L."/>
            <person name="Ni X."/>
            <person name="Tian J."/>
            <person name="Zhou Y."/>
            <person name="Sheng Y."/>
            <person name="Liu T."/>
            <person name="Pan Y."/>
            <person name="Xia L."/>
            <person name="Li J."/>
            <person name="Zhao F."/>
            <person name="Cao W."/>
        </authorList>
    </citation>
    <scope>NUCLEOTIDE SEQUENCE</scope>
    <source>
        <strain evidence="1">Hyas-2018</strain>
    </source>
</reference>
<organism evidence="1 2">
    <name type="scientific">Hyalomma asiaticum</name>
    <name type="common">Tick</name>
    <dbReference type="NCBI Taxonomy" id="266040"/>
    <lineage>
        <taxon>Eukaryota</taxon>
        <taxon>Metazoa</taxon>
        <taxon>Ecdysozoa</taxon>
        <taxon>Arthropoda</taxon>
        <taxon>Chelicerata</taxon>
        <taxon>Arachnida</taxon>
        <taxon>Acari</taxon>
        <taxon>Parasitiformes</taxon>
        <taxon>Ixodida</taxon>
        <taxon>Ixodoidea</taxon>
        <taxon>Ixodidae</taxon>
        <taxon>Hyalomminae</taxon>
        <taxon>Hyalomma</taxon>
    </lineage>
</organism>
<gene>
    <name evidence="1" type="ORF">HPB50_002478</name>
</gene>
<dbReference type="Proteomes" id="UP000821845">
    <property type="component" value="Chromosome 9"/>
</dbReference>
<name>A0ACB7RIJ6_HYAAI</name>
<accession>A0ACB7RIJ6</accession>
<sequence length="1995" mass="215652">MGDNEDRKLGGPGDREDNNGENNAGATEDGTSRSGAEALGKSKSLPALERPSTRDNTRASQSESSFAASLKQRSVVPEEREVRRCGEIKLVRTLSQLVGSEHSFVEDEVAGQEEGEAAEAQGETPVGDTLSYMDFPSTIGTDTKLDAELRHPVRSAETVGEGKTEDALVVTRLHGEATVAPTTLESSVGEPQIAKVLSDVQREKKPTLAGADEGTAYTSFSDSSAPKPEAELVKLPFQSEGTEEEISILIAPGTSQPEMAKSVDEEAHRPVPFKTPEETTVGSEVEDTLFERGGLTKQVEQLPPKTPTRVEPVEPRGDWEGPAEEKPAEGATVTKQPPKRRVSTQVSESQASEWRLVDRTGPGRGEDRAPAAVEVPETIAEGPTTISPAVAEIFMEVEISVEHTSEGLPVGKTERATQEDAYREAAEAVPVDVAVTAQPPEFQAVISGVEAAITEPGAPEAPKREETYPPTDESKQVTVEYEEIEGIPLVEISASQALPSLETAPLQPCPEAGSLPMPESEATTARPAPIPAKIRRRSSVLPPTSSLVPWYKPQLELKEAVEMPSMKLEDAVTGSEALPTQSAPTPTVKQTYVETTPALESFPQEAPPIPTYEETTPYVESFAPAGIVADGQEVKKKRSEGKIVHHEGAFEESKPSPPSLAVLKMRRRSSVTPPTAALVPRHRRKSSERQEPETAEKEPTYIETTPALQSYPQEAPPMPSKSSVKERKEGGEKEPSLFEAALADSTTGALEPGQKGALPIPPGTETTAGRALEPPLPPEVSQAPDVRTYRPMVKEVSSVVQEWALMELKPPSATDVAVKEERQVAVVDHEAAEGRVVPAFGTGESVEGSLVAVPTTPKKKPSAGGIFSHVSQPTSVMRSRQVSDVTGMKSAQAAMQHEGEAITATVREYDADLEEQPSSAETQSSQEEEELGGTMRKDKLALTLYDEKAPTVVLGAKKQTGKLTQEPSHLKSVPLKLEVKESEMFVPRQDEASSLVELVQPLVPRQESIMVRAEQKFSGGEYLPAITQRKEAAKGRAAWERELARPTGVDRRIERLHERKTAKYSVVIKDGHVVRSISSSSDGTEPVKEDFLDNLAYQYVASEEQVLERIVTVGGTGSSDTAPQPPSDMQPPGAGTQGGDASQTPPPEPERPEHEERKESLSKDATSEPKFETKETSSSKHVLEKSRRESIKVATKDQKRSSSFELGIPIDEQTEFLTMKEDQQPEETTADTIFEEFSAPRHEAKARETESSALESSTALERCEERPALEYLPATVHAHYTAETPSELTASARTAEEASLRPVKAAPTVKALEKDDISIKVDRRSAQEETGVLSMTSEKAAVHPAELQKLEPSTELPQLEHILPHTTVARGGPEMEAETLPVFIPQHKVKDDMLSGETARKSEITEVPAPSSDELRNTLVEQRFKPTCPPQEVIAVEKEIPALEALPEYFEPAMSTPAEPPAKAPLDVRHVATHPQALNHLDEPGITAEDRSSGLKAAEFRPHAEYDATLRATQEKRKALQPTIAQSEEFDIEQPTRLATVQIVGAPSQALVPIKAQDLISEAPIIRAAIVEAGKDESTLAPTIDERVGIEARLPEEHAIAKQAFQVADEEQVMLAVADRKASALPVSRAPVTGPAEEPESKVASDATTCVERVPEPVGTATSAPLVPRAESALDEVRTIRDTKLKATESERMLVEVMTGKPLVPPKTALEEIVRVKEEATHKAVIPTEIAQQVQHEASDATEGGFLKAAIPDVAPLLEPRQSAGAKQQTRKQGAMPPSPSEPAAVEEAERKTIEMFGIRPAVEHLTSAAVTEEMQRATSSVMTAEEESTQHHVPEKTVQALVEAQLRGTLPVATRKELESVATVSEPKVIEMTHVPTGSLPAKETVQPITLGLEELEHPKNKTLEKKHSADFTSVTEQGITDMFQVLSEDQLVPRPSQAVALTEARSLSPTVEAQRHQSLQAIEVPSMEVRSAGDYSSDGGAVLVDVEDVDEEN</sequence>
<dbReference type="EMBL" id="CM023489">
    <property type="protein sequence ID" value="KAH6921584.1"/>
    <property type="molecule type" value="Genomic_DNA"/>
</dbReference>
<evidence type="ECO:0000313" key="2">
    <source>
        <dbReference type="Proteomes" id="UP000821845"/>
    </source>
</evidence>
<protein>
    <submittedName>
        <fullName evidence="1">Uncharacterized protein</fullName>
    </submittedName>
</protein>
<comment type="caution">
    <text evidence="1">The sequence shown here is derived from an EMBL/GenBank/DDBJ whole genome shotgun (WGS) entry which is preliminary data.</text>
</comment>
<proteinExistence type="predicted"/>
<keyword evidence="2" id="KW-1185">Reference proteome</keyword>
<evidence type="ECO:0000313" key="1">
    <source>
        <dbReference type="EMBL" id="KAH6921584.1"/>
    </source>
</evidence>